<dbReference type="InterPro" id="IPR025256">
    <property type="entry name" value="TM7S3/TM198-like_dom"/>
</dbReference>
<proteinExistence type="predicted"/>
<dbReference type="Pfam" id="PF25992">
    <property type="entry name" value="Ig_TM7SF3_N"/>
    <property type="match status" value="1"/>
</dbReference>
<evidence type="ECO:0000259" key="6">
    <source>
        <dbReference type="Pfam" id="PF13886"/>
    </source>
</evidence>
<keyword evidence="3 5" id="KW-1133">Transmembrane helix</keyword>
<protein>
    <recommendedName>
        <fullName evidence="6">TM7S3/TM198-like domain-containing protein</fullName>
    </recommendedName>
</protein>
<keyword evidence="4 5" id="KW-0472">Membrane</keyword>
<feature type="transmembrane region" description="Helical" evidence="5">
    <location>
        <begin position="285"/>
        <end position="308"/>
    </location>
</feature>
<feature type="transmembrane region" description="Helical" evidence="5">
    <location>
        <begin position="315"/>
        <end position="335"/>
    </location>
</feature>
<reference evidence="7" key="1">
    <citation type="submission" date="2020-08" db="EMBL/GenBank/DDBJ databases">
        <title>Genome sequencing and assembly of the red palm weevil Rhynchophorus ferrugineus.</title>
        <authorList>
            <person name="Dias G.B."/>
            <person name="Bergman C.M."/>
            <person name="Manee M."/>
        </authorList>
    </citation>
    <scope>NUCLEOTIDE SEQUENCE</scope>
    <source>
        <strain evidence="7">AA-2017</strain>
        <tissue evidence="7">Whole larva</tissue>
    </source>
</reference>
<dbReference type="InterPro" id="IPR042502">
    <property type="entry name" value="TM7SF3"/>
</dbReference>
<feature type="transmembrane region" description="Helical" evidence="5">
    <location>
        <begin position="341"/>
        <end position="357"/>
    </location>
</feature>
<evidence type="ECO:0000313" key="8">
    <source>
        <dbReference type="Proteomes" id="UP000625711"/>
    </source>
</evidence>
<comment type="subcellular location">
    <subcellularLocation>
        <location evidence="1">Membrane</location>
        <topology evidence="1">Multi-pass membrane protein</topology>
    </subcellularLocation>
</comment>
<sequence>MELIYFTRPVHGSNESSIVIDLYSLDCQGLYKNNYVLSEDTTAVILLGLNDNCRFLIFQVHTYIESVTLSYSKETKPSRHVNGTNVGLYWGKNMMSNYTNRPITFFINRFKNIDKPLNALLIINTYDYNDPIPGGCNHSFETEVAPYQKIVYDTNSIYVSAQAPSNYTGLFPNCDPTNISTVPYYMFINIQKYGIPIKQKVEYLKFKQQYSIVKGTGYVFTMVSTLNYRTSLYIPAISFGCDISNWEEDCVEYDIQWKIMYSILIICGILICFFGPWFIDYCVFLCGFALASLIVIISSLGNWILASFIGLCNGIFLLSGFILSSFCVFAVGASSKNNENSGLWALLVVTWILCYVLQSRNTHYGLAVALPFLGSFAFVYGVSAFCESNFPYLLVNGIRALSERNAVIAIPFDLKDISMTLLLILFFGIGFSIHNRQLKSRFPIVEEEVVNELAEEGQEITIPNETSPLLLKN</sequence>
<feature type="transmembrane region" description="Helical" evidence="5">
    <location>
        <begin position="259"/>
        <end position="279"/>
    </location>
</feature>
<feature type="transmembrane region" description="Helical" evidence="5">
    <location>
        <begin position="364"/>
        <end position="385"/>
    </location>
</feature>
<evidence type="ECO:0000256" key="2">
    <source>
        <dbReference type="ARBA" id="ARBA00022692"/>
    </source>
</evidence>
<evidence type="ECO:0000313" key="7">
    <source>
        <dbReference type="EMBL" id="KAF7287862.1"/>
    </source>
</evidence>
<dbReference type="GO" id="GO:0005886">
    <property type="term" value="C:plasma membrane"/>
    <property type="evidence" value="ECO:0007669"/>
    <property type="project" value="TreeGrafter"/>
</dbReference>
<organism evidence="7 8">
    <name type="scientific">Rhynchophorus ferrugineus</name>
    <name type="common">Red palm weevil</name>
    <name type="synonym">Curculio ferrugineus</name>
    <dbReference type="NCBI Taxonomy" id="354439"/>
    <lineage>
        <taxon>Eukaryota</taxon>
        <taxon>Metazoa</taxon>
        <taxon>Ecdysozoa</taxon>
        <taxon>Arthropoda</taxon>
        <taxon>Hexapoda</taxon>
        <taxon>Insecta</taxon>
        <taxon>Pterygota</taxon>
        <taxon>Neoptera</taxon>
        <taxon>Endopterygota</taxon>
        <taxon>Coleoptera</taxon>
        <taxon>Polyphaga</taxon>
        <taxon>Cucujiformia</taxon>
        <taxon>Curculionidae</taxon>
        <taxon>Dryophthorinae</taxon>
        <taxon>Rhynchophorus</taxon>
    </lineage>
</organism>
<feature type="transmembrane region" description="Helical" evidence="5">
    <location>
        <begin position="417"/>
        <end position="434"/>
    </location>
</feature>
<dbReference type="Proteomes" id="UP000625711">
    <property type="component" value="Unassembled WGS sequence"/>
</dbReference>
<dbReference type="EMBL" id="JAACXV010000002">
    <property type="protein sequence ID" value="KAF7287862.1"/>
    <property type="molecule type" value="Genomic_DNA"/>
</dbReference>
<dbReference type="GO" id="GO:0043069">
    <property type="term" value="P:negative regulation of programmed cell death"/>
    <property type="evidence" value="ECO:0007669"/>
    <property type="project" value="TreeGrafter"/>
</dbReference>
<dbReference type="Pfam" id="PF13886">
    <property type="entry name" value="TM7S3_TM198"/>
    <property type="match status" value="1"/>
</dbReference>
<feature type="domain" description="TM7S3/TM198-like" evidence="6">
    <location>
        <begin position="303"/>
        <end position="431"/>
    </location>
</feature>
<evidence type="ECO:0000256" key="1">
    <source>
        <dbReference type="ARBA" id="ARBA00004141"/>
    </source>
</evidence>
<keyword evidence="8" id="KW-1185">Reference proteome</keyword>
<dbReference type="PANTHER" id="PTHR15937:SF3">
    <property type="entry name" value="TRANSMEMBRANE 7 SUPERFAMILY MEMBER 3"/>
    <property type="match status" value="1"/>
</dbReference>
<comment type="caution">
    <text evidence="7">The sequence shown here is derived from an EMBL/GenBank/DDBJ whole genome shotgun (WGS) entry which is preliminary data.</text>
</comment>
<dbReference type="OrthoDB" id="5967337at2759"/>
<keyword evidence="2 5" id="KW-0812">Transmembrane</keyword>
<accession>A0A834J3N2</accession>
<gene>
    <name evidence="7" type="ORF">GWI33_000210</name>
</gene>
<dbReference type="PANTHER" id="PTHR15937">
    <property type="entry name" value="TRANSMEMBRANE 7 SUPERFAMILY MEMBER 3"/>
    <property type="match status" value="1"/>
</dbReference>
<name>A0A834J3N2_RHYFE</name>
<evidence type="ECO:0000256" key="5">
    <source>
        <dbReference type="SAM" id="Phobius"/>
    </source>
</evidence>
<evidence type="ECO:0000256" key="3">
    <source>
        <dbReference type="ARBA" id="ARBA00022989"/>
    </source>
</evidence>
<evidence type="ECO:0000256" key="4">
    <source>
        <dbReference type="ARBA" id="ARBA00023136"/>
    </source>
</evidence>
<dbReference type="AlphaFoldDB" id="A0A834J3N2"/>